<evidence type="ECO:0000256" key="7">
    <source>
        <dbReference type="SAM" id="MobiDB-lite"/>
    </source>
</evidence>
<dbReference type="OMA" id="PSESCWM"/>
<evidence type="ECO:0000256" key="2">
    <source>
        <dbReference type="ARBA" id="ARBA00022448"/>
    </source>
</evidence>
<reference evidence="9" key="2">
    <citation type="submission" date="2025-08" db="UniProtKB">
        <authorList>
            <consortium name="Ensembl"/>
        </authorList>
    </citation>
    <scope>IDENTIFICATION</scope>
    <source>
        <strain evidence="9">Guanapo</strain>
    </source>
</reference>
<dbReference type="PROSITE" id="PS50195">
    <property type="entry name" value="PX"/>
    <property type="match status" value="1"/>
</dbReference>
<keyword evidence="3" id="KW-0967">Endosome</keyword>
<evidence type="ECO:0000256" key="3">
    <source>
        <dbReference type="ARBA" id="ARBA00022753"/>
    </source>
</evidence>
<evidence type="ECO:0000259" key="8">
    <source>
        <dbReference type="PROSITE" id="PS50195"/>
    </source>
</evidence>
<reference evidence="10" key="1">
    <citation type="submission" date="2013-11" db="EMBL/GenBank/DDBJ databases">
        <title>The genomic landscape of the Guanapo guppy.</title>
        <authorList>
            <person name="Kuenstner A."/>
            <person name="Dreyer C."/>
        </authorList>
    </citation>
    <scope>NUCLEOTIDE SEQUENCE</scope>
    <source>
        <strain evidence="10">Guanapo</strain>
    </source>
</reference>
<comment type="subcellular location">
    <subcellularLocation>
        <location evidence="1">Early endosome membrane</location>
        <topology evidence="1">Peripheral membrane protein</topology>
        <orientation evidence="1">Cytoplasmic side</orientation>
    </subcellularLocation>
</comment>
<protein>
    <recommendedName>
        <fullName evidence="8">PX domain-containing protein</fullName>
    </recommendedName>
</protein>
<dbReference type="InterPro" id="IPR036871">
    <property type="entry name" value="PX_dom_sf"/>
</dbReference>
<dbReference type="InterPro" id="IPR001683">
    <property type="entry name" value="PX_dom"/>
</dbReference>
<name>A0A3P9PTC0_POERE</name>
<organism evidence="9 10">
    <name type="scientific">Poecilia reticulata</name>
    <name type="common">Guppy</name>
    <name type="synonym">Acanthophacelus reticulatus</name>
    <dbReference type="NCBI Taxonomy" id="8081"/>
    <lineage>
        <taxon>Eukaryota</taxon>
        <taxon>Metazoa</taxon>
        <taxon>Chordata</taxon>
        <taxon>Craniata</taxon>
        <taxon>Vertebrata</taxon>
        <taxon>Euteleostomi</taxon>
        <taxon>Actinopterygii</taxon>
        <taxon>Neopterygii</taxon>
        <taxon>Teleostei</taxon>
        <taxon>Neoteleostei</taxon>
        <taxon>Acanthomorphata</taxon>
        <taxon>Ovalentaria</taxon>
        <taxon>Atherinomorphae</taxon>
        <taxon>Cyprinodontiformes</taxon>
        <taxon>Poeciliidae</taxon>
        <taxon>Poeciliinae</taxon>
        <taxon>Poecilia</taxon>
    </lineage>
</organism>
<dbReference type="GO" id="GO:0015031">
    <property type="term" value="P:protein transport"/>
    <property type="evidence" value="ECO:0007669"/>
    <property type="project" value="UniProtKB-KW"/>
</dbReference>
<evidence type="ECO:0000256" key="6">
    <source>
        <dbReference type="ARBA" id="ARBA00023136"/>
    </source>
</evidence>
<dbReference type="AlphaFoldDB" id="A0A3P9PTC0"/>
<dbReference type="Pfam" id="PF00787">
    <property type="entry name" value="PX"/>
    <property type="match status" value="1"/>
</dbReference>
<dbReference type="SUPFAM" id="SSF64268">
    <property type="entry name" value="PX domain"/>
    <property type="match status" value="1"/>
</dbReference>
<proteinExistence type="predicted"/>
<keyword evidence="5" id="KW-0446">Lipid-binding</keyword>
<evidence type="ECO:0000256" key="4">
    <source>
        <dbReference type="ARBA" id="ARBA00022927"/>
    </source>
</evidence>
<dbReference type="Gene3D" id="3.30.1520.10">
    <property type="entry name" value="Phox-like domain"/>
    <property type="match status" value="1"/>
</dbReference>
<feature type="region of interest" description="Disordered" evidence="7">
    <location>
        <begin position="1"/>
        <end position="22"/>
    </location>
</feature>
<dbReference type="Ensembl" id="ENSPRET00000025262.1">
    <property type="protein sequence ID" value="ENSPREP00000025014.1"/>
    <property type="gene ID" value="ENSPREG00000016879.1"/>
</dbReference>
<keyword evidence="6" id="KW-0472">Membrane</keyword>
<keyword evidence="4" id="KW-0653">Protein transport</keyword>
<evidence type="ECO:0000256" key="5">
    <source>
        <dbReference type="ARBA" id="ARBA00023121"/>
    </source>
</evidence>
<dbReference type="GO" id="GO:1901981">
    <property type="term" value="F:phosphatidylinositol phosphate binding"/>
    <property type="evidence" value="ECO:0007669"/>
    <property type="project" value="TreeGrafter"/>
</dbReference>
<keyword evidence="2" id="KW-0813">Transport</keyword>
<dbReference type="Proteomes" id="UP000242638">
    <property type="component" value="Unassembled WGS sequence"/>
</dbReference>
<reference evidence="9" key="3">
    <citation type="submission" date="2025-09" db="UniProtKB">
        <authorList>
            <consortium name="Ensembl"/>
        </authorList>
    </citation>
    <scope>IDENTIFICATION</scope>
    <source>
        <strain evidence="9">Guanapo</strain>
    </source>
</reference>
<dbReference type="Bgee" id="ENSPREG00000016879">
    <property type="expression patterns" value="Expressed in caudal fin and 1 other cell type or tissue"/>
</dbReference>
<dbReference type="PANTHER" id="PTHR20939:SF1">
    <property type="entry name" value="SORTING NEXIN-20"/>
    <property type="match status" value="1"/>
</dbReference>
<evidence type="ECO:0000313" key="9">
    <source>
        <dbReference type="Ensembl" id="ENSPREP00000025014.1"/>
    </source>
</evidence>
<dbReference type="GO" id="GO:0031901">
    <property type="term" value="C:early endosome membrane"/>
    <property type="evidence" value="ECO:0007669"/>
    <property type="project" value="UniProtKB-SubCell"/>
</dbReference>
<dbReference type="PANTHER" id="PTHR20939">
    <property type="entry name" value="SORTING NEXIN 20, 21"/>
    <property type="match status" value="1"/>
</dbReference>
<sequence>NPQSSPAASGHSGLWSNPKPGCSSLTTKELQQNLKLAKQNERPVRLLFEIPSSRVVDQLLNKYVAYQIVVMRSGSFDSRRVSIERRYSDFLRLHHKLLEDSALRYTPRNIRTRTVKQRPTGSCWMNFHIIKVLQ</sequence>
<feature type="domain" description="PX" evidence="8">
    <location>
        <begin position="44"/>
        <end position="134"/>
    </location>
</feature>
<dbReference type="GeneTree" id="ENSGT00940000180501"/>
<accession>A0A3P9PTC0</accession>
<evidence type="ECO:0000313" key="10">
    <source>
        <dbReference type="Proteomes" id="UP000242638"/>
    </source>
</evidence>
<dbReference type="STRING" id="8081.ENSPREP00000025014"/>
<keyword evidence="10" id="KW-1185">Reference proteome</keyword>
<dbReference type="InterPro" id="IPR039937">
    <property type="entry name" value="SNX20/SNX21"/>
</dbReference>
<evidence type="ECO:0000256" key="1">
    <source>
        <dbReference type="ARBA" id="ARBA00004469"/>
    </source>
</evidence>